<evidence type="ECO:0000256" key="2">
    <source>
        <dbReference type="ARBA" id="ARBA00022840"/>
    </source>
</evidence>
<dbReference type="InterPro" id="IPR027417">
    <property type="entry name" value="P-loop_NTPase"/>
</dbReference>
<comment type="caution">
    <text evidence="3">The sequence shown here is derived from an EMBL/GenBank/DDBJ whole genome shotgun (WGS) entry which is preliminary data.</text>
</comment>
<dbReference type="Pfam" id="PF08433">
    <property type="entry name" value="KTI12"/>
    <property type="match status" value="1"/>
</dbReference>
<protein>
    <submittedName>
        <fullName evidence="3">Uncharacterized protein</fullName>
    </submittedName>
</protein>
<organism evidence="3 4">
    <name type="scientific">Fusarium pseudograminearum (strain CS3096)</name>
    <name type="common">Wheat and barley crown-rot fungus</name>
    <dbReference type="NCBI Taxonomy" id="1028729"/>
    <lineage>
        <taxon>Eukaryota</taxon>
        <taxon>Fungi</taxon>
        <taxon>Dikarya</taxon>
        <taxon>Ascomycota</taxon>
        <taxon>Pezizomycotina</taxon>
        <taxon>Sordariomycetes</taxon>
        <taxon>Hypocreomycetidae</taxon>
        <taxon>Hypocreales</taxon>
        <taxon>Nectriaceae</taxon>
        <taxon>Fusarium</taxon>
    </lineage>
</organism>
<evidence type="ECO:0000313" key="4">
    <source>
        <dbReference type="Proteomes" id="UP000007978"/>
    </source>
</evidence>
<keyword evidence="4" id="KW-1185">Reference proteome</keyword>
<gene>
    <name evidence="3" type="ORF">FPSE_02391</name>
</gene>
<dbReference type="InterPro" id="IPR013641">
    <property type="entry name" value="KTI12/PSTK"/>
</dbReference>
<dbReference type="AlphaFoldDB" id="K3VTF1"/>
<dbReference type="SUPFAM" id="SSF52540">
    <property type="entry name" value="P-loop containing nucleoside triphosphate hydrolases"/>
    <property type="match status" value="1"/>
</dbReference>
<proteinExistence type="predicted"/>
<evidence type="ECO:0000313" key="3">
    <source>
        <dbReference type="EMBL" id="EKJ77313.1"/>
    </source>
</evidence>
<dbReference type="GeneID" id="20361010"/>
<sequence length="236" mass="26892">MTLKKLTLPYYAPNAEASDKYPSFCPRLKPSDCNKKVERPAPIVHINGFPGVGKSTIAKKLHEHINKWKIKVVQHHELDLLANTIKTPETFDHEQLRRATRALALNTIAESEDRLDTCYVFEDFALNNQGGFRIMEEYRLLALRRGCSLIRIELTCDDVAYKTRLKDQGRIDFRTENDYPRRSCLTCTDQRLVTSPILCRGFSDGGLKSLDVSSKPELWTAMSAAHHVMVTWNAGL</sequence>
<keyword evidence="2" id="KW-0067">ATP-binding</keyword>
<evidence type="ECO:0000256" key="1">
    <source>
        <dbReference type="ARBA" id="ARBA00022741"/>
    </source>
</evidence>
<dbReference type="GO" id="GO:0005524">
    <property type="term" value="F:ATP binding"/>
    <property type="evidence" value="ECO:0007669"/>
    <property type="project" value="UniProtKB-KW"/>
</dbReference>
<dbReference type="KEGG" id="fpu:FPSE_02391"/>
<dbReference type="Proteomes" id="UP000007978">
    <property type="component" value="Chromosome 3"/>
</dbReference>
<dbReference type="OrthoDB" id="5426988at2759"/>
<dbReference type="EMBL" id="AFNW01000059">
    <property type="protein sequence ID" value="EKJ77313.1"/>
    <property type="molecule type" value="Genomic_DNA"/>
</dbReference>
<dbReference type="Gene3D" id="3.40.50.300">
    <property type="entry name" value="P-loop containing nucleotide triphosphate hydrolases"/>
    <property type="match status" value="1"/>
</dbReference>
<keyword evidence="1" id="KW-0547">Nucleotide-binding</keyword>
<dbReference type="HOGENOM" id="CLU_1175484_0_0_1"/>
<reference evidence="3 4" key="1">
    <citation type="journal article" date="2012" name="PLoS Pathog.">
        <title>Comparative pathogenomics reveals horizontally acquired novel virulence genes in fungi infecting cereal hosts.</title>
        <authorList>
            <person name="Gardiner D.M."/>
            <person name="McDonald M.C."/>
            <person name="Covarelli L."/>
            <person name="Solomon P.S."/>
            <person name="Rusu A.G."/>
            <person name="Marshall M."/>
            <person name="Kazan K."/>
            <person name="Chakraborty S."/>
            <person name="McDonald B.A."/>
            <person name="Manners J.M."/>
        </authorList>
    </citation>
    <scope>NUCLEOTIDE SEQUENCE [LARGE SCALE GENOMIC DNA]</scope>
    <source>
        <strain evidence="3 4">CS3096</strain>
    </source>
</reference>
<name>K3VTF1_FUSPC</name>
<accession>K3VTF1</accession>
<dbReference type="RefSeq" id="XP_009253785.1">
    <property type="nucleotide sequence ID" value="XM_009255510.1"/>
</dbReference>